<dbReference type="Proteomes" id="UP000215145">
    <property type="component" value="Unassembled WGS sequence"/>
</dbReference>
<comment type="similarity">
    <text evidence="1">Belongs to the glycosyl hydrolase 3 family.</text>
</comment>
<dbReference type="RefSeq" id="WP_089524151.1">
    <property type="nucleotide sequence ID" value="NZ_NMUQ01000001.1"/>
</dbReference>
<gene>
    <name evidence="5" type="ORF">CGZ75_10730</name>
</gene>
<dbReference type="PANTHER" id="PTHR30480">
    <property type="entry name" value="BETA-HEXOSAMINIDASE-RELATED"/>
    <property type="match status" value="1"/>
</dbReference>
<accession>A0A229P551</accession>
<dbReference type="InterPro" id="IPR036962">
    <property type="entry name" value="Glyco_hydro_3_N_sf"/>
</dbReference>
<dbReference type="InterPro" id="IPR050226">
    <property type="entry name" value="NagZ_Beta-hexosaminidase"/>
</dbReference>
<evidence type="ECO:0000313" key="5">
    <source>
        <dbReference type="EMBL" id="OXM17074.1"/>
    </source>
</evidence>
<dbReference type="SUPFAM" id="SSF52279">
    <property type="entry name" value="Beta-D-glucan exohydrolase, C-terminal domain"/>
    <property type="match status" value="1"/>
</dbReference>
<reference evidence="5 6" key="1">
    <citation type="submission" date="2017-07" db="EMBL/GenBank/DDBJ databases">
        <title>Paenibacillus herberti R33 genome sequencing and assembly.</title>
        <authorList>
            <person name="Su W."/>
        </authorList>
    </citation>
    <scope>NUCLEOTIDE SEQUENCE [LARGE SCALE GENOMIC DNA]</scope>
    <source>
        <strain evidence="5 6">R33</strain>
    </source>
</reference>
<evidence type="ECO:0000256" key="1">
    <source>
        <dbReference type="ARBA" id="ARBA00005336"/>
    </source>
</evidence>
<dbReference type="AlphaFoldDB" id="A0A229P551"/>
<feature type="domain" description="Glycoside hydrolase family 3 N-terminal" evidence="4">
    <location>
        <begin position="21"/>
        <end position="344"/>
    </location>
</feature>
<proteinExistence type="inferred from homology"/>
<dbReference type="GO" id="GO:0005975">
    <property type="term" value="P:carbohydrate metabolic process"/>
    <property type="evidence" value="ECO:0007669"/>
    <property type="project" value="InterPro"/>
</dbReference>
<keyword evidence="2 5" id="KW-0378">Hydrolase</keyword>
<dbReference type="Gene3D" id="3.20.20.300">
    <property type="entry name" value="Glycoside hydrolase, family 3, N-terminal domain"/>
    <property type="match status" value="1"/>
</dbReference>
<sequence length="544" mass="58762">MSLIETSKNEASKQKIYASWTLKEKAAQLFVFGFPDREPSAEILEVIEQNGLGGVIYFTRNIDDARQVHSLSNRLHQATAAAGRPPLLVSIDQEGGMVARIVNGVTLMPGNMAIGATGSREAAYETARISGEELRLLGVNLNFAPCLDVNNNPDNPVINVRSFGDRSELVSELGAAAVEGYQSAGVAATVKHFPGHGDTSVDSHHALPIITHDRQRLEEIELPPFKAAIAAGTDVIMTAHICLPALDPSGDPSTLSEPVLTGLLRGELGYDRVIVTDCLEMDAIDSHYGPAEGAVKAIAAGADLVLVSHTYEKQLAALEAVTKAVEEGRLTEARLEQSLDRILALKTKLNAGEPLATWEETAPLIATPQHRAAAERWSEASVTLVKNEGGLLPLPGEGRTLVLWPEIKAVSVADELLSSDGTLGSWLAQKLPNVEERHMNSENPLADLQQFDRIVFVSYDAMKHPLERQIAEELLKLAPEKTIGVSVRNPLDVNLFPQVKVFLAVYECRPLALRSVAKALTGELKPSGRLPMQLSETYPFGFGL</sequence>
<dbReference type="InterPro" id="IPR017853">
    <property type="entry name" value="GH"/>
</dbReference>
<dbReference type="Pfam" id="PF00933">
    <property type="entry name" value="Glyco_hydro_3"/>
    <property type="match status" value="1"/>
</dbReference>
<dbReference type="PANTHER" id="PTHR30480:SF16">
    <property type="entry name" value="GLYCOSIDE HYDROLASE FAMILY 3 DOMAIN PROTEIN"/>
    <property type="match status" value="1"/>
</dbReference>
<keyword evidence="3" id="KW-0326">Glycosidase</keyword>
<dbReference type="InterPro" id="IPR001764">
    <property type="entry name" value="Glyco_hydro_3_N"/>
</dbReference>
<dbReference type="InterPro" id="IPR036881">
    <property type="entry name" value="Glyco_hydro_3_C_sf"/>
</dbReference>
<dbReference type="EMBL" id="NMUQ01000001">
    <property type="protein sequence ID" value="OXM17074.1"/>
    <property type="molecule type" value="Genomic_DNA"/>
</dbReference>
<dbReference type="Gene3D" id="3.40.50.1700">
    <property type="entry name" value="Glycoside hydrolase family 3 C-terminal domain"/>
    <property type="match status" value="1"/>
</dbReference>
<evidence type="ECO:0000256" key="2">
    <source>
        <dbReference type="ARBA" id="ARBA00022801"/>
    </source>
</evidence>
<evidence type="ECO:0000313" key="6">
    <source>
        <dbReference type="Proteomes" id="UP000215145"/>
    </source>
</evidence>
<dbReference type="SUPFAM" id="SSF51445">
    <property type="entry name" value="(Trans)glycosidases"/>
    <property type="match status" value="1"/>
</dbReference>
<dbReference type="OrthoDB" id="9805821at2"/>
<protein>
    <submittedName>
        <fullName evidence="5">Glycoside hydrolase</fullName>
    </submittedName>
</protein>
<name>A0A229P551_9BACL</name>
<comment type="caution">
    <text evidence="5">The sequence shown here is derived from an EMBL/GenBank/DDBJ whole genome shotgun (WGS) entry which is preliminary data.</text>
</comment>
<dbReference type="GO" id="GO:0009254">
    <property type="term" value="P:peptidoglycan turnover"/>
    <property type="evidence" value="ECO:0007669"/>
    <property type="project" value="TreeGrafter"/>
</dbReference>
<keyword evidence="6" id="KW-1185">Reference proteome</keyword>
<organism evidence="5 6">
    <name type="scientific">Paenibacillus herberti</name>
    <dbReference type="NCBI Taxonomy" id="1619309"/>
    <lineage>
        <taxon>Bacteria</taxon>
        <taxon>Bacillati</taxon>
        <taxon>Bacillota</taxon>
        <taxon>Bacilli</taxon>
        <taxon>Bacillales</taxon>
        <taxon>Paenibacillaceae</taxon>
        <taxon>Paenibacillus</taxon>
    </lineage>
</organism>
<evidence type="ECO:0000256" key="3">
    <source>
        <dbReference type="ARBA" id="ARBA00023295"/>
    </source>
</evidence>
<dbReference type="GO" id="GO:0004553">
    <property type="term" value="F:hydrolase activity, hydrolyzing O-glycosyl compounds"/>
    <property type="evidence" value="ECO:0007669"/>
    <property type="project" value="InterPro"/>
</dbReference>
<evidence type="ECO:0000259" key="4">
    <source>
        <dbReference type="Pfam" id="PF00933"/>
    </source>
</evidence>